<sequence length="404" mass="43292">MHPVLALGAIHLAAAAPGPPIRLDSRNTNTTITNTTITNTTTTTHGGAGQCIEKVVEIQASAMNTMLKYDLPSNQSTVTETIVEFLQVNATLPSKVMGPKRNVSGNYSISTKLCWPASLQSPSNSSIQLLTHGVGFDKSYWDFYSATYSYQDAAAKAGYATLSYDRLGIGSSAHPDPIQVVQAPMEIEIAHQIIQQLRNTKTFANTQFEKVIGVGHSLGSELTNAITAQHPQDLDGAVLTGFSVDSAGQADFFSGLDLVIARENQPFRFSNLTNGYLIADSIVSNQFGFFRAPNFDPLVLAAAEATKQTFTIGELFTNSMFMGKAGNFGGPIDVVDGENDLPFCRSNCLVPENKAAAVKGALYPNARNSSSSFVAKGAGHGLNLHYVAGDAYRQIFNFLNQNGF</sequence>
<evidence type="ECO:0000313" key="4">
    <source>
        <dbReference type="Proteomes" id="UP000235672"/>
    </source>
</evidence>
<feature type="domain" description="AB hydrolase-1" evidence="2">
    <location>
        <begin position="129"/>
        <end position="384"/>
    </location>
</feature>
<dbReference type="OrthoDB" id="190201at2759"/>
<keyword evidence="3" id="KW-0378">Hydrolase</keyword>
<dbReference type="EMBL" id="KZ613473">
    <property type="protein sequence ID" value="PMD24292.1"/>
    <property type="molecule type" value="Genomic_DNA"/>
</dbReference>
<dbReference type="Pfam" id="PF12697">
    <property type="entry name" value="Abhydrolase_6"/>
    <property type="match status" value="1"/>
</dbReference>
<dbReference type="GO" id="GO:0016787">
    <property type="term" value="F:hydrolase activity"/>
    <property type="evidence" value="ECO:0007669"/>
    <property type="project" value="UniProtKB-KW"/>
</dbReference>
<evidence type="ECO:0000313" key="3">
    <source>
        <dbReference type="EMBL" id="PMD24292.1"/>
    </source>
</evidence>
<accession>A0A2J6QDE9</accession>
<evidence type="ECO:0000259" key="2">
    <source>
        <dbReference type="Pfam" id="PF12697"/>
    </source>
</evidence>
<dbReference type="InterPro" id="IPR000073">
    <property type="entry name" value="AB_hydrolase_1"/>
</dbReference>
<name>A0A2J6QDE9_9HELO</name>
<proteinExistence type="predicted"/>
<dbReference type="Gene3D" id="3.40.50.1820">
    <property type="entry name" value="alpha/beta hydrolase"/>
    <property type="match status" value="1"/>
</dbReference>
<feature type="chain" id="PRO_5014420415" evidence="1">
    <location>
        <begin position="16"/>
        <end position="404"/>
    </location>
</feature>
<organism evidence="3 4">
    <name type="scientific">Hyaloscypha hepaticicola</name>
    <dbReference type="NCBI Taxonomy" id="2082293"/>
    <lineage>
        <taxon>Eukaryota</taxon>
        <taxon>Fungi</taxon>
        <taxon>Dikarya</taxon>
        <taxon>Ascomycota</taxon>
        <taxon>Pezizomycotina</taxon>
        <taxon>Leotiomycetes</taxon>
        <taxon>Helotiales</taxon>
        <taxon>Hyaloscyphaceae</taxon>
        <taxon>Hyaloscypha</taxon>
    </lineage>
</organism>
<keyword evidence="1" id="KW-0732">Signal</keyword>
<gene>
    <name evidence="3" type="ORF">NA56DRAFT_656717</name>
</gene>
<evidence type="ECO:0000256" key="1">
    <source>
        <dbReference type="SAM" id="SignalP"/>
    </source>
</evidence>
<dbReference type="Proteomes" id="UP000235672">
    <property type="component" value="Unassembled WGS sequence"/>
</dbReference>
<reference evidence="3 4" key="1">
    <citation type="submission" date="2016-05" db="EMBL/GenBank/DDBJ databases">
        <title>A degradative enzymes factory behind the ericoid mycorrhizal symbiosis.</title>
        <authorList>
            <consortium name="DOE Joint Genome Institute"/>
            <person name="Martino E."/>
            <person name="Morin E."/>
            <person name="Grelet G."/>
            <person name="Kuo A."/>
            <person name="Kohler A."/>
            <person name="Daghino S."/>
            <person name="Barry K."/>
            <person name="Choi C."/>
            <person name="Cichocki N."/>
            <person name="Clum A."/>
            <person name="Copeland A."/>
            <person name="Hainaut M."/>
            <person name="Haridas S."/>
            <person name="Labutti K."/>
            <person name="Lindquist E."/>
            <person name="Lipzen A."/>
            <person name="Khouja H.-R."/>
            <person name="Murat C."/>
            <person name="Ohm R."/>
            <person name="Olson A."/>
            <person name="Spatafora J."/>
            <person name="Veneault-Fourrey C."/>
            <person name="Henrissat B."/>
            <person name="Grigoriev I."/>
            <person name="Martin F."/>
            <person name="Perotto S."/>
        </authorList>
    </citation>
    <scope>NUCLEOTIDE SEQUENCE [LARGE SCALE GENOMIC DNA]</scope>
    <source>
        <strain evidence="3 4">UAMH 7357</strain>
    </source>
</reference>
<protein>
    <submittedName>
        <fullName evidence="3">Alpha/beta-hydrolase</fullName>
    </submittedName>
</protein>
<dbReference type="InterPro" id="IPR029058">
    <property type="entry name" value="AB_hydrolase_fold"/>
</dbReference>
<dbReference type="SUPFAM" id="SSF53474">
    <property type="entry name" value="alpha/beta-Hydrolases"/>
    <property type="match status" value="1"/>
</dbReference>
<keyword evidence="4" id="KW-1185">Reference proteome</keyword>
<dbReference type="AlphaFoldDB" id="A0A2J6QDE9"/>
<feature type="signal peptide" evidence="1">
    <location>
        <begin position="1"/>
        <end position="15"/>
    </location>
</feature>